<evidence type="ECO:0000313" key="1">
    <source>
        <dbReference type="EMBL" id="MCY6959767.1"/>
    </source>
</evidence>
<gene>
    <name evidence="1" type="ORF">OW729_14195</name>
</gene>
<proteinExistence type="predicted"/>
<dbReference type="EMBL" id="JAPQFJ010000016">
    <property type="protein sequence ID" value="MCY6959767.1"/>
    <property type="molecule type" value="Genomic_DNA"/>
</dbReference>
<reference evidence="1" key="1">
    <citation type="submission" date="2022-12" db="EMBL/GenBank/DDBJ databases">
        <title>Clostridium sp. nov., isolated from industrial wastewater.</title>
        <authorList>
            <person name="Jiayan W."/>
        </authorList>
    </citation>
    <scope>NUCLEOTIDE SEQUENCE</scope>
    <source>
        <strain evidence="1">ZC22-4</strain>
    </source>
</reference>
<dbReference type="InterPro" id="IPR021328">
    <property type="entry name" value="CotB-like"/>
</dbReference>
<accession>A0ABT4DBU6</accession>
<evidence type="ECO:0000313" key="2">
    <source>
        <dbReference type="Proteomes" id="UP001144612"/>
    </source>
</evidence>
<comment type="caution">
    <text evidence="1">The sequence shown here is derived from an EMBL/GenBank/DDBJ whole genome shotgun (WGS) entry which is preliminary data.</text>
</comment>
<keyword evidence="2" id="KW-1185">Reference proteome</keyword>
<dbReference type="RefSeq" id="WP_268062204.1">
    <property type="nucleotide sequence ID" value="NZ_JAPQFJ010000016.1"/>
</dbReference>
<name>A0ABT4DBU6_9CLOT</name>
<dbReference type="Pfam" id="PF11155">
    <property type="entry name" value="DUF2935"/>
    <property type="match status" value="1"/>
</dbReference>
<organism evidence="1 2">
    <name type="scientific">Clostridium brassicae</name>
    <dbReference type="NCBI Taxonomy" id="2999072"/>
    <lineage>
        <taxon>Bacteria</taxon>
        <taxon>Bacillati</taxon>
        <taxon>Bacillota</taxon>
        <taxon>Clostridia</taxon>
        <taxon>Eubacteriales</taxon>
        <taxon>Clostridiaceae</taxon>
        <taxon>Clostridium</taxon>
    </lineage>
</organism>
<dbReference type="Proteomes" id="UP001144612">
    <property type="component" value="Unassembled WGS sequence"/>
</dbReference>
<dbReference type="SUPFAM" id="SSF158430">
    <property type="entry name" value="Bacillus cereus metalloprotein-like"/>
    <property type="match status" value="1"/>
</dbReference>
<sequence>MYCFTCANSMTCIFNELLLWSEISSEHPIFIKTVGELTKKNLSKSTLNKLMDINKMFSDLRNKAEILSNEQFNYMTYFKTKQLLSEFLLHDKHFLELLPEIQSYGKEDKVWQTLLEHITHEQKFMYQLISNLNLQLR</sequence>
<dbReference type="Gene3D" id="1.20.1260.120">
    <property type="entry name" value="Protein of unknown function DUF2935"/>
    <property type="match status" value="1"/>
</dbReference>
<protein>
    <submittedName>
        <fullName evidence="1">DUF2935 domain-containing protein</fullName>
    </submittedName>
</protein>